<reference evidence="5" key="1">
    <citation type="journal article" date="2015" name="Genome Announc.">
        <title>Draft Genome Sequence of Tolypothrix boutellei Strain VB521301.</title>
        <authorList>
            <person name="Chandrababunaidu M.M."/>
            <person name="Singh D."/>
            <person name="Sen D."/>
            <person name="Bhan S."/>
            <person name="Das S."/>
            <person name="Gupta A."/>
            <person name="Adhikary S.P."/>
            <person name="Tripathy S."/>
        </authorList>
    </citation>
    <scope>NUCLEOTIDE SEQUENCE</scope>
    <source>
        <strain evidence="5">VB521301</strain>
    </source>
</reference>
<evidence type="ECO:0000313" key="4">
    <source>
        <dbReference type="EMBL" id="KAF3888790.1"/>
    </source>
</evidence>
<dbReference type="GO" id="GO:0008168">
    <property type="term" value="F:methyltransferase activity"/>
    <property type="evidence" value="ECO:0007669"/>
    <property type="project" value="UniProtKB-KW"/>
</dbReference>
<dbReference type="InterPro" id="IPR051128">
    <property type="entry name" value="EgtD_Methyltrsf_superfamily"/>
</dbReference>
<gene>
    <name evidence="5" type="ORF">DA73_0242575</name>
    <name evidence="4" type="ORF">DA73_0400027365</name>
</gene>
<dbReference type="EMBL" id="JHEG02000059">
    <property type="protein sequence ID" value="KIE07709.1"/>
    <property type="molecule type" value="Genomic_DNA"/>
</dbReference>
<dbReference type="PANTHER" id="PTHR43397:SF1">
    <property type="entry name" value="ERGOTHIONEINE BIOSYNTHESIS PROTEIN 1"/>
    <property type="match status" value="1"/>
</dbReference>
<dbReference type="InterPro" id="IPR029063">
    <property type="entry name" value="SAM-dependent_MTases_sf"/>
</dbReference>
<dbReference type="AlphaFoldDB" id="A0A0C1QQB7"/>
<reference evidence="4" key="2">
    <citation type="submission" date="2019-11" db="EMBL/GenBank/DDBJ databases">
        <title>Improved Assembly of Tolypothrix boutellei genome.</title>
        <authorList>
            <person name="Sarangi A.N."/>
            <person name="Mukherjee M."/>
            <person name="Ghosh S."/>
            <person name="Singh D."/>
            <person name="Das A."/>
            <person name="Kant S."/>
            <person name="Prusty A."/>
            <person name="Tripathy S."/>
        </authorList>
    </citation>
    <scope>NUCLEOTIDE SEQUENCE</scope>
    <source>
        <strain evidence="4">VB521301</strain>
    </source>
</reference>
<dbReference type="PANTHER" id="PTHR43397">
    <property type="entry name" value="ERGOTHIONEINE BIOSYNTHESIS PROTEIN 1"/>
    <property type="match status" value="1"/>
</dbReference>
<keyword evidence="6" id="KW-1185">Reference proteome</keyword>
<keyword evidence="2" id="KW-0808">Transferase</keyword>
<evidence type="ECO:0000313" key="5">
    <source>
        <dbReference type="EMBL" id="KIE07709.1"/>
    </source>
</evidence>
<organism evidence="5">
    <name type="scientific">Tolypothrix bouteillei VB521301</name>
    <dbReference type="NCBI Taxonomy" id="1479485"/>
    <lineage>
        <taxon>Bacteria</taxon>
        <taxon>Bacillati</taxon>
        <taxon>Cyanobacteriota</taxon>
        <taxon>Cyanophyceae</taxon>
        <taxon>Nostocales</taxon>
        <taxon>Tolypothrichaceae</taxon>
        <taxon>Tolypothrix</taxon>
    </lineage>
</organism>
<dbReference type="Gene3D" id="3.40.50.150">
    <property type="entry name" value="Vaccinia Virus protein VP39"/>
    <property type="match status" value="1"/>
</dbReference>
<feature type="domain" description="Histidine-specific methyltransferase SAM-dependent" evidence="3">
    <location>
        <begin position="85"/>
        <end position="359"/>
    </location>
</feature>
<dbReference type="InterPro" id="IPR019257">
    <property type="entry name" value="MeTrfase_dom"/>
</dbReference>
<evidence type="ECO:0000256" key="1">
    <source>
        <dbReference type="ARBA" id="ARBA00022603"/>
    </source>
</evidence>
<keyword evidence="1" id="KW-0489">Methyltransferase</keyword>
<dbReference type="EMBL" id="JHEG04000001">
    <property type="protein sequence ID" value="KAF3888790.1"/>
    <property type="molecule type" value="Genomic_DNA"/>
</dbReference>
<evidence type="ECO:0000259" key="3">
    <source>
        <dbReference type="Pfam" id="PF10017"/>
    </source>
</evidence>
<dbReference type="RefSeq" id="WP_038082555.1">
    <property type="nucleotide sequence ID" value="NZ_JHEG04000001.1"/>
</dbReference>
<dbReference type="Proteomes" id="UP000029738">
    <property type="component" value="Unassembled WGS sequence"/>
</dbReference>
<dbReference type="Pfam" id="PF10017">
    <property type="entry name" value="Methyltransf_33"/>
    <property type="match status" value="1"/>
</dbReference>
<name>A0A0C1QQB7_9CYAN</name>
<proteinExistence type="predicted"/>
<dbReference type="GO" id="GO:0032259">
    <property type="term" value="P:methylation"/>
    <property type="evidence" value="ECO:0007669"/>
    <property type="project" value="UniProtKB-KW"/>
</dbReference>
<evidence type="ECO:0000256" key="2">
    <source>
        <dbReference type="ARBA" id="ARBA00022679"/>
    </source>
</evidence>
<protein>
    <submittedName>
        <fullName evidence="4">L-histidine N(Alpha)-methyltransferase</fullName>
    </submittedName>
</protein>
<comment type="caution">
    <text evidence="5">The sequence shown here is derived from an EMBL/GenBank/DDBJ whole genome shotgun (WGS) entry which is preliminary data.</text>
</comment>
<accession>A0A0C1QQB7</accession>
<evidence type="ECO:0000313" key="6">
    <source>
        <dbReference type="Proteomes" id="UP000029738"/>
    </source>
</evidence>
<dbReference type="OrthoDB" id="5136988at2"/>
<dbReference type="STRING" id="1479485.DA73_0242575"/>
<sequence length="399" mass="45630">MYITEVHIVDYLRLNMESLNFMKLLENSINEPGLGWTLCFIGEDQSKKLAELTQELRGEFSETGDGKEILSGFSYWGIGPTIAWNNACHDRFYLVMKESIESFRYRWSQLYANRIGDRKYHYVSLGVGTGEKDKSILSLLLNSNPDLIYFPVDMSSEMLRLGVQQAIQETKLKGNHVFPIQIDFSIERNVSELRKLFDDILKDTPIIFSLLGNTLANFQRDTELLQTLSQIMRPDDRFLIEVATTEELNEEAAQKATKEYESAKSFREFVTSALLQNTDLHIDLNSVSFDGYIEADRAILIKILYRNLTGNKIDVMLPDRSVINFEARDTIRLLLTRKYTSTGINKCISDSNFIVVDSLHTPLEPRLKNGFGMALMLLSPDSSRINNSSPIASDIWSKR</sequence>